<dbReference type="EMBL" id="VXMH01000007">
    <property type="protein sequence ID" value="MYC93527.1"/>
    <property type="molecule type" value="Genomic_DNA"/>
</dbReference>
<comment type="caution">
    <text evidence="6">The sequence shown here is derived from an EMBL/GenBank/DDBJ whole genome shotgun (WGS) entry which is preliminary data.</text>
</comment>
<gene>
    <name evidence="6" type="ORF">F4X14_01025</name>
</gene>
<evidence type="ECO:0000256" key="4">
    <source>
        <dbReference type="ARBA" id="ARBA00023139"/>
    </source>
</evidence>
<keyword evidence="2" id="KW-0732">Signal</keyword>
<reference evidence="6" key="1">
    <citation type="submission" date="2019-09" db="EMBL/GenBank/DDBJ databases">
        <title>Characterisation of the sponge microbiome using genome-centric metagenomics.</title>
        <authorList>
            <person name="Engelberts J.P."/>
            <person name="Robbins S.J."/>
            <person name="De Goeij J.M."/>
            <person name="Aranda M."/>
            <person name="Bell S.C."/>
            <person name="Webster N.S."/>
        </authorList>
    </citation>
    <scope>NUCLEOTIDE SEQUENCE</scope>
    <source>
        <strain evidence="6">SB0661_bin_32</strain>
    </source>
</reference>
<dbReference type="InterPro" id="IPR050490">
    <property type="entry name" value="Bact_solute-bd_prot1"/>
</dbReference>
<dbReference type="PANTHER" id="PTHR43649">
    <property type="entry name" value="ARABINOSE-BINDING PROTEIN-RELATED"/>
    <property type="match status" value="1"/>
</dbReference>
<name>A0A6B1D2A5_9CHLR</name>
<evidence type="ECO:0000256" key="2">
    <source>
        <dbReference type="ARBA" id="ARBA00022729"/>
    </source>
</evidence>
<evidence type="ECO:0000256" key="3">
    <source>
        <dbReference type="ARBA" id="ARBA00023136"/>
    </source>
</evidence>
<dbReference type="Pfam" id="PF01547">
    <property type="entry name" value="SBP_bac_1"/>
    <property type="match status" value="1"/>
</dbReference>
<dbReference type="AlphaFoldDB" id="A0A6B1D2A5"/>
<sequence>MKFSAAFKKVPEGYTESTIFSQSKGAKSMSKLQHNAISRRSFLKASALTVGGTLLAACATPAAAPAGDGGGDAGASMETIEMRLSAWADVQDAVVYENMVNAYMAQNEGVSVSVEQYPGGYYEKIQANFAADDSADVLYFQGWIWQAYAENQVIYDMSDYIARDGADDFFPGGENYDNQTLWQGGRYMTPTDTGSLVIYYNKDLFDKKGVAHPQPGWKWEEFQQIIQDLSYEEDGTKFYGWGQAQGWNGAYGRSTTFMRRNGHIEWDRITEPTEAYWDNEDIASALQYLVYDAIANDWSPGPEVVEGGGVGVDTGRVAMYLEGPWVMPRLQGELATTEEGINFDVIEAPTGTADTNFTFGHVHGHVITSPSAHKDEGWDLIKFILGEEGQTIIANGGRMCGTPDNIANIWGEIASGVYGFENTDAFANTMRESSISVIFGEGSQLQAYGGGPITVLWDKLLGQTESAAEALAIAQPEIQSHLDQYWADRA</sequence>
<dbReference type="PANTHER" id="PTHR43649:SF33">
    <property type="entry name" value="POLYGALACTURONAN_RHAMNOGALACTURONAN-BINDING PROTEIN YTCQ"/>
    <property type="match status" value="1"/>
</dbReference>
<evidence type="ECO:0000256" key="1">
    <source>
        <dbReference type="ARBA" id="ARBA00022475"/>
    </source>
</evidence>
<dbReference type="InterPro" id="IPR006311">
    <property type="entry name" value="TAT_signal"/>
</dbReference>
<dbReference type="SUPFAM" id="SSF53850">
    <property type="entry name" value="Periplasmic binding protein-like II"/>
    <property type="match status" value="1"/>
</dbReference>
<dbReference type="InterPro" id="IPR006059">
    <property type="entry name" value="SBP"/>
</dbReference>
<protein>
    <submittedName>
        <fullName evidence="6">Extracellular solute-binding protein</fullName>
    </submittedName>
</protein>
<evidence type="ECO:0000313" key="6">
    <source>
        <dbReference type="EMBL" id="MYC93527.1"/>
    </source>
</evidence>
<keyword evidence="3" id="KW-0472">Membrane</keyword>
<keyword evidence="1" id="KW-1003">Cell membrane</keyword>
<proteinExistence type="predicted"/>
<keyword evidence="4" id="KW-0564">Palmitate</keyword>
<accession>A0A6B1D2A5</accession>
<organism evidence="6">
    <name type="scientific">Caldilineaceae bacterium SB0661_bin_32</name>
    <dbReference type="NCBI Taxonomy" id="2605255"/>
    <lineage>
        <taxon>Bacteria</taxon>
        <taxon>Bacillati</taxon>
        <taxon>Chloroflexota</taxon>
        <taxon>Caldilineae</taxon>
        <taxon>Caldilineales</taxon>
        <taxon>Caldilineaceae</taxon>
    </lineage>
</organism>
<keyword evidence="5" id="KW-0449">Lipoprotein</keyword>
<dbReference type="Gene3D" id="3.40.190.10">
    <property type="entry name" value="Periplasmic binding protein-like II"/>
    <property type="match status" value="1"/>
</dbReference>
<dbReference type="PROSITE" id="PS51318">
    <property type="entry name" value="TAT"/>
    <property type="match status" value="1"/>
</dbReference>
<evidence type="ECO:0000256" key="5">
    <source>
        <dbReference type="ARBA" id="ARBA00023288"/>
    </source>
</evidence>